<protein>
    <recommendedName>
        <fullName evidence="1">Aminotransferase-like plant mobile domain-containing protein</fullName>
    </recommendedName>
</protein>
<keyword evidence="3" id="KW-1185">Reference proteome</keyword>
<dbReference type="InterPro" id="IPR019557">
    <property type="entry name" value="AminoTfrase-like_pln_mobile"/>
</dbReference>
<reference evidence="2 3" key="1">
    <citation type="journal article" date="2023" name="Plant Biotechnol. J.">
        <title>Chromosome-level wild Hevea brasiliensis genome provides new tools for genomic-assisted breeding and valuable loci to elevate rubber yield.</title>
        <authorList>
            <person name="Cheng H."/>
            <person name="Song X."/>
            <person name="Hu Y."/>
            <person name="Wu T."/>
            <person name="Yang Q."/>
            <person name="An Z."/>
            <person name="Feng S."/>
            <person name="Deng Z."/>
            <person name="Wu W."/>
            <person name="Zeng X."/>
            <person name="Tu M."/>
            <person name="Wang X."/>
            <person name="Huang H."/>
        </authorList>
    </citation>
    <scope>NUCLEOTIDE SEQUENCE [LARGE SCALE GENOMIC DNA]</scope>
    <source>
        <strain evidence="2">MT/VB/25A 57/8</strain>
    </source>
</reference>
<sequence length="602" mass="68390">MRDQTEIIVEKREEVMLSSARNASPTLRTAHFLNPTRASIKALVPKNPSLCPSTLPPTFDPENWPIDATFYGWQEPTANWKSWVRHMEGMYEPVWKRAGIHSAILSSTYRVQRDYDWIIGLAEKWCPETNTFIFPWAEATVTLEDVVILGGYSVLGSPFFSCSREIREDKEIEDKLKEARSEVGRGLTRGVCQIGWMEEFMFSGSEIEHEAFLSLWLEMFVFHDSENTLRDCIFPIAIHLAKGEVVALAPAVLASIYRDLGLLKATIVAVTEFRRRDYADILAVALWSPLHLVQLWAWERFPAFQPQASSIRNGEPRSALWDKVKSRKVENVRFVLDSATETFCWRPYATGRYGLEFYKEKEEWRELGSNQDLLSFALCLRVSELVGIGCIEQYLPHRVARQFGFDQDIPCDIAKSNGIPELAWINYIRPFSVTKLFVPSPFFVPDVTIKYLRWWKQSELDSHDLLKNAIIAAVRRKRSSRKRSEGLPKAWIGKKGDNNVGIFPSPSNAKANNGALSEVKSLQKPVECIMNLNTEIGRPVRALENQAGIPRCHTPSKSRVGGENSAFEVPGLALESRIAILEKAIAELKAARFGSRFEKNCS</sequence>
<evidence type="ECO:0000313" key="2">
    <source>
        <dbReference type="EMBL" id="KAJ9153750.1"/>
    </source>
</evidence>
<dbReference type="PANTHER" id="PTHR46033:SF77">
    <property type="entry name" value="SERINE_THREONINE-PROTEIN PHOSPHATASE 7 LONG FORM HOMOLOG"/>
    <property type="match status" value="1"/>
</dbReference>
<gene>
    <name evidence="2" type="ORF">P3X46_027158</name>
</gene>
<dbReference type="Pfam" id="PF10536">
    <property type="entry name" value="PMD"/>
    <property type="match status" value="1"/>
</dbReference>
<feature type="domain" description="Aminotransferase-like plant mobile" evidence="1">
    <location>
        <begin position="99"/>
        <end position="456"/>
    </location>
</feature>
<dbReference type="InterPro" id="IPR044824">
    <property type="entry name" value="MAIN-like"/>
</dbReference>
<evidence type="ECO:0000313" key="3">
    <source>
        <dbReference type="Proteomes" id="UP001174677"/>
    </source>
</evidence>
<dbReference type="EMBL" id="JARPOI010000015">
    <property type="protein sequence ID" value="KAJ9153750.1"/>
    <property type="molecule type" value="Genomic_DNA"/>
</dbReference>
<dbReference type="Proteomes" id="UP001174677">
    <property type="component" value="Chromosome 15"/>
</dbReference>
<accession>A0ABQ9KYY1</accession>
<dbReference type="PANTHER" id="PTHR46033">
    <property type="entry name" value="PROTEIN MAIN-LIKE 2"/>
    <property type="match status" value="1"/>
</dbReference>
<comment type="caution">
    <text evidence="2">The sequence shown here is derived from an EMBL/GenBank/DDBJ whole genome shotgun (WGS) entry which is preliminary data.</text>
</comment>
<evidence type="ECO:0000259" key="1">
    <source>
        <dbReference type="Pfam" id="PF10536"/>
    </source>
</evidence>
<organism evidence="2 3">
    <name type="scientific">Hevea brasiliensis</name>
    <name type="common">Para rubber tree</name>
    <name type="synonym">Siphonia brasiliensis</name>
    <dbReference type="NCBI Taxonomy" id="3981"/>
    <lineage>
        <taxon>Eukaryota</taxon>
        <taxon>Viridiplantae</taxon>
        <taxon>Streptophyta</taxon>
        <taxon>Embryophyta</taxon>
        <taxon>Tracheophyta</taxon>
        <taxon>Spermatophyta</taxon>
        <taxon>Magnoliopsida</taxon>
        <taxon>eudicotyledons</taxon>
        <taxon>Gunneridae</taxon>
        <taxon>Pentapetalae</taxon>
        <taxon>rosids</taxon>
        <taxon>fabids</taxon>
        <taxon>Malpighiales</taxon>
        <taxon>Euphorbiaceae</taxon>
        <taxon>Crotonoideae</taxon>
        <taxon>Micrandreae</taxon>
        <taxon>Hevea</taxon>
    </lineage>
</organism>
<name>A0ABQ9KYY1_HEVBR</name>
<proteinExistence type="predicted"/>